<dbReference type="EMBL" id="BMAV01021668">
    <property type="protein sequence ID" value="GFY75887.1"/>
    <property type="molecule type" value="Genomic_DNA"/>
</dbReference>
<reference evidence="1" key="1">
    <citation type="submission" date="2020-08" db="EMBL/GenBank/DDBJ databases">
        <title>Multicomponent nature underlies the extraordinary mechanical properties of spider dragline silk.</title>
        <authorList>
            <person name="Kono N."/>
            <person name="Nakamura H."/>
            <person name="Mori M."/>
            <person name="Yoshida Y."/>
            <person name="Ohtoshi R."/>
            <person name="Malay A.D."/>
            <person name="Moran D.A.P."/>
            <person name="Tomita M."/>
            <person name="Numata K."/>
            <person name="Arakawa K."/>
        </authorList>
    </citation>
    <scope>NUCLEOTIDE SEQUENCE</scope>
</reference>
<keyword evidence="2" id="KW-1185">Reference proteome</keyword>
<dbReference type="OrthoDB" id="1301747at2759"/>
<comment type="caution">
    <text evidence="1">The sequence shown here is derived from an EMBL/GenBank/DDBJ whole genome shotgun (WGS) entry which is preliminary data.</text>
</comment>
<evidence type="ECO:0000313" key="1">
    <source>
        <dbReference type="EMBL" id="GFY75887.1"/>
    </source>
</evidence>
<protein>
    <submittedName>
        <fullName evidence="1">Uncharacterized protein</fullName>
    </submittedName>
</protein>
<dbReference type="Proteomes" id="UP000886998">
    <property type="component" value="Unassembled WGS sequence"/>
</dbReference>
<sequence>MAAEKMDDNTQMDYRIKISGKAPLKEHKGRFKAPSVREVAIMIAGELGDHRDIVLHSRSFSQMQVLGLLENYSHWYQAMEEADVSQSPAQLRNLFAILVAVCG</sequence>
<proteinExistence type="predicted"/>
<dbReference type="AlphaFoldDB" id="A0A8X6YSX0"/>
<evidence type="ECO:0000313" key="2">
    <source>
        <dbReference type="Proteomes" id="UP000886998"/>
    </source>
</evidence>
<accession>A0A8X6YSX0</accession>
<organism evidence="1 2">
    <name type="scientific">Trichonephila inaurata madagascariensis</name>
    <dbReference type="NCBI Taxonomy" id="2747483"/>
    <lineage>
        <taxon>Eukaryota</taxon>
        <taxon>Metazoa</taxon>
        <taxon>Ecdysozoa</taxon>
        <taxon>Arthropoda</taxon>
        <taxon>Chelicerata</taxon>
        <taxon>Arachnida</taxon>
        <taxon>Araneae</taxon>
        <taxon>Araneomorphae</taxon>
        <taxon>Entelegynae</taxon>
        <taxon>Araneoidea</taxon>
        <taxon>Nephilidae</taxon>
        <taxon>Trichonephila</taxon>
        <taxon>Trichonephila inaurata</taxon>
    </lineage>
</organism>
<name>A0A8X6YSX0_9ARAC</name>
<gene>
    <name evidence="1" type="ORF">TNIN_58191</name>
</gene>